<dbReference type="SUPFAM" id="SSF50978">
    <property type="entry name" value="WD40 repeat-like"/>
    <property type="match status" value="1"/>
</dbReference>
<dbReference type="InterPro" id="IPR015943">
    <property type="entry name" value="WD40/YVTN_repeat-like_dom_sf"/>
</dbReference>
<dbReference type="VEuPathDB" id="AmoebaDB:ACA1_033890"/>
<proteinExistence type="predicted"/>
<protein>
    <submittedName>
        <fullName evidence="1">Uncharacterized protein</fullName>
    </submittedName>
</protein>
<keyword evidence="2" id="KW-1185">Reference proteome</keyword>
<evidence type="ECO:0000313" key="1">
    <source>
        <dbReference type="EMBL" id="ELR16461.1"/>
    </source>
</evidence>
<gene>
    <name evidence="1" type="ORF">ACA1_033890</name>
</gene>
<dbReference type="Proteomes" id="UP000011083">
    <property type="component" value="Unassembled WGS sequence"/>
</dbReference>
<name>L8GWJ1_ACACF</name>
<dbReference type="GeneID" id="14917164"/>
<organism evidence="1 2">
    <name type="scientific">Acanthamoeba castellanii (strain ATCC 30010 / Neff)</name>
    <dbReference type="NCBI Taxonomy" id="1257118"/>
    <lineage>
        <taxon>Eukaryota</taxon>
        <taxon>Amoebozoa</taxon>
        <taxon>Discosea</taxon>
        <taxon>Longamoebia</taxon>
        <taxon>Centramoebida</taxon>
        <taxon>Acanthamoebidae</taxon>
        <taxon>Acanthamoeba</taxon>
    </lineage>
</organism>
<dbReference type="AlphaFoldDB" id="L8GWJ1"/>
<dbReference type="Gene3D" id="2.130.10.10">
    <property type="entry name" value="YVTN repeat-like/Quinoprotein amine dehydrogenase"/>
    <property type="match status" value="1"/>
</dbReference>
<dbReference type="EMBL" id="KB007992">
    <property type="protein sequence ID" value="ELR16461.1"/>
    <property type="molecule type" value="Genomic_DNA"/>
</dbReference>
<accession>L8GWJ1</accession>
<sequence>MGHGANEEEGDSHARPLRECLLTDEEQVVSCGADGNIIVTHVPRAGRGSRAKVRHLFTCHNDIVNRIVIDPNGSNVYFTCGGNVMT</sequence>
<dbReference type="InterPro" id="IPR036322">
    <property type="entry name" value="WD40_repeat_dom_sf"/>
</dbReference>
<dbReference type="RefSeq" id="XP_004338474.1">
    <property type="nucleotide sequence ID" value="XM_004338426.1"/>
</dbReference>
<reference evidence="1 2" key="1">
    <citation type="journal article" date="2013" name="Genome Biol.">
        <title>Genome of Acanthamoeba castellanii highlights extensive lateral gene transfer and early evolution of tyrosine kinase signaling.</title>
        <authorList>
            <person name="Clarke M."/>
            <person name="Lohan A.J."/>
            <person name="Liu B."/>
            <person name="Lagkouvardos I."/>
            <person name="Roy S."/>
            <person name="Zafar N."/>
            <person name="Bertelli C."/>
            <person name="Schilde C."/>
            <person name="Kianianmomeni A."/>
            <person name="Burglin T.R."/>
            <person name="Frech C."/>
            <person name="Turcotte B."/>
            <person name="Kopec K.O."/>
            <person name="Synnott J.M."/>
            <person name="Choo C."/>
            <person name="Paponov I."/>
            <person name="Finkler A."/>
            <person name="Soon Heng Tan C."/>
            <person name="Hutchins A.P."/>
            <person name="Weinmeier T."/>
            <person name="Rattei T."/>
            <person name="Chu J.S."/>
            <person name="Gimenez G."/>
            <person name="Irimia M."/>
            <person name="Rigden D.J."/>
            <person name="Fitzpatrick D.A."/>
            <person name="Lorenzo-Morales J."/>
            <person name="Bateman A."/>
            <person name="Chiu C.H."/>
            <person name="Tang P."/>
            <person name="Hegemann P."/>
            <person name="Fromm H."/>
            <person name="Raoult D."/>
            <person name="Greub G."/>
            <person name="Miranda-Saavedra D."/>
            <person name="Chen N."/>
            <person name="Nash P."/>
            <person name="Ginger M.L."/>
            <person name="Horn M."/>
            <person name="Schaap P."/>
            <person name="Caler L."/>
            <person name="Loftus B."/>
        </authorList>
    </citation>
    <scope>NUCLEOTIDE SEQUENCE [LARGE SCALE GENOMIC DNA]</scope>
    <source>
        <strain evidence="1 2">Neff</strain>
    </source>
</reference>
<dbReference type="KEGG" id="acan:ACA1_033890"/>
<evidence type="ECO:0000313" key="2">
    <source>
        <dbReference type="Proteomes" id="UP000011083"/>
    </source>
</evidence>